<protein>
    <submittedName>
        <fullName evidence="2">Uncharacterized protein</fullName>
    </submittedName>
</protein>
<organism evidence="1 2">
    <name type="scientific">Heterorhabditis bacteriophora</name>
    <name type="common">Entomopathogenic nematode worm</name>
    <dbReference type="NCBI Taxonomy" id="37862"/>
    <lineage>
        <taxon>Eukaryota</taxon>
        <taxon>Metazoa</taxon>
        <taxon>Ecdysozoa</taxon>
        <taxon>Nematoda</taxon>
        <taxon>Chromadorea</taxon>
        <taxon>Rhabditida</taxon>
        <taxon>Rhabditina</taxon>
        <taxon>Rhabditomorpha</taxon>
        <taxon>Strongyloidea</taxon>
        <taxon>Heterorhabditidae</taxon>
        <taxon>Heterorhabditis</taxon>
    </lineage>
</organism>
<keyword evidence="1" id="KW-1185">Reference proteome</keyword>
<dbReference type="WBParaSite" id="Hba_03606">
    <property type="protein sequence ID" value="Hba_03606"/>
    <property type="gene ID" value="Hba_03606"/>
</dbReference>
<dbReference type="AlphaFoldDB" id="A0A1I7WF64"/>
<reference evidence="2" key="1">
    <citation type="submission" date="2016-11" db="UniProtKB">
        <authorList>
            <consortium name="WormBaseParasite"/>
        </authorList>
    </citation>
    <scope>IDENTIFICATION</scope>
</reference>
<accession>A0A1I7WF64</accession>
<proteinExistence type="predicted"/>
<evidence type="ECO:0000313" key="1">
    <source>
        <dbReference type="Proteomes" id="UP000095283"/>
    </source>
</evidence>
<evidence type="ECO:0000313" key="2">
    <source>
        <dbReference type="WBParaSite" id="Hba_03606"/>
    </source>
</evidence>
<name>A0A1I7WF64_HETBA</name>
<dbReference type="Proteomes" id="UP000095283">
    <property type="component" value="Unplaced"/>
</dbReference>
<sequence length="122" mass="14016">MEESKINWTNGISRYITGIDMCYGPSIQNGFYHSHDSNYFFNSYLLSSYHLGIGSFDVELGGLNIHLILSLIHRLHLKTTVLVRLRRNFFLGLFGTPRRATKRCKHLRNAPADSELLLSLNM</sequence>